<keyword evidence="1" id="KW-0812">Transmembrane</keyword>
<feature type="transmembrane region" description="Helical" evidence="1">
    <location>
        <begin position="107"/>
        <end position="129"/>
    </location>
</feature>
<feature type="transmembrane region" description="Helical" evidence="1">
    <location>
        <begin position="80"/>
        <end position="101"/>
    </location>
</feature>
<proteinExistence type="predicted"/>
<keyword evidence="1" id="KW-0472">Membrane</keyword>
<evidence type="ECO:0000256" key="1">
    <source>
        <dbReference type="SAM" id="Phobius"/>
    </source>
</evidence>
<keyword evidence="1" id="KW-1133">Transmembrane helix</keyword>
<feature type="transmembrane region" description="Helical" evidence="1">
    <location>
        <begin position="56"/>
        <end position="73"/>
    </location>
</feature>
<feature type="transmembrane region" description="Helical" evidence="1">
    <location>
        <begin position="6"/>
        <end position="24"/>
    </location>
</feature>
<evidence type="ECO:0000313" key="3">
    <source>
        <dbReference type="Proteomes" id="UP000593663"/>
    </source>
</evidence>
<dbReference type="Proteomes" id="UP000593663">
    <property type="component" value="Chromosome 1"/>
</dbReference>
<gene>
    <name evidence="2" type="ORF">H5V43_10850</name>
</gene>
<accession>A0A4V1W9X3</accession>
<feature type="transmembrane region" description="Helical" evidence="1">
    <location>
        <begin position="31"/>
        <end position="50"/>
    </location>
</feature>
<organism evidence="2 3">
    <name type="scientific">Sphingobium fuliginis (strain ATCC 27551)</name>
    <dbReference type="NCBI Taxonomy" id="336203"/>
    <lineage>
        <taxon>Bacteria</taxon>
        <taxon>Pseudomonadati</taxon>
        <taxon>Pseudomonadota</taxon>
        <taxon>Alphaproteobacteria</taxon>
        <taxon>Sphingomonadales</taxon>
        <taxon>Sphingomonadaceae</taxon>
        <taxon>Sphingobium</taxon>
    </lineage>
</organism>
<dbReference type="AlphaFoldDB" id="A0A4V1W9X3"/>
<dbReference type="RefSeq" id="WP_025551792.1">
    <property type="nucleotide sequence ID" value="NZ_BATN01000141.1"/>
</dbReference>
<protein>
    <submittedName>
        <fullName evidence="2">Uncharacterized protein</fullName>
    </submittedName>
</protein>
<sequence length="144" mass="15639">MDLSAAFNAALICIALYVWLQGGWAGKAGALLVMLASLLTYIGMGGHHPFGKPNPLVFSGDLLLLIGFIYLALTSSRWWPIWAAAFQFNGVCSHLVAWAAPKLVSKVYYSMTTAWGIPILIVMAVGVLMDQRASRRLENGGIQR</sequence>
<dbReference type="EMBL" id="CP060035">
    <property type="protein sequence ID" value="QOT70638.1"/>
    <property type="molecule type" value="Genomic_DNA"/>
</dbReference>
<dbReference type="KEGG" id="sbar:H5V43_10850"/>
<reference evidence="3" key="1">
    <citation type="submission" date="2020-08" db="EMBL/GenBank/DDBJ databases">
        <title>Complete genome sequence of Sphingobium barthaii strain KK22, a high-molecular-weight polycyclic aromatic hydrocarbon-degrading soil bacterium.</title>
        <authorList>
            <person name="Mori J.F."/>
            <person name="Kanaly R.A."/>
        </authorList>
    </citation>
    <scope>NUCLEOTIDE SEQUENCE [LARGE SCALE GENOMIC DNA]</scope>
    <source>
        <strain evidence="3">KK22</strain>
    </source>
</reference>
<evidence type="ECO:0000313" key="2">
    <source>
        <dbReference type="EMBL" id="QOT70638.1"/>
    </source>
</evidence>
<name>A0A4V1W9X3_SPHSA</name>